<feature type="transmembrane region" description="Helical" evidence="5">
    <location>
        <begin position="190"/>
        <end position="208"/>
    </location>
</feature>
<dbReference type="Pfam" id="PF02535">
    <property type="entry name" value="Zip"/>
    <property type="match status" value="1"/>
</dbReference>
<comment type="subcellular location">
    <subcellularLocation>
        <location evidence="1">Membrane</location>
        <topology evidence="1">Multi-pass membrane protein</topology>
    </subcellularLocation>
</comment>
<evidence type="ECO:0000256" key="5">
    <source>
        <dbReference type="SAM" id="Phobius"/>
    </source>
</evidence>
<dbReference type="InterPro" id="IPR003689">
    <property type="entry name" value="ZIP"/>
</dbReference>
<feature type="transmembrane region" description="Helical" evidence="5">
    <location>
        <begin position="6"/>
        <end position="25"/>
    </location>
</feature>
<protein>
    <submittedName>
        <fullName evidence="6">Zinc/iron permease</fullName>
    </submittedName>
</protein>
<feature type="transmembrane region" description="Helical" evidence="5">
    <location>
        <begin position="32"/>
        <end position="52"/>
    </location>
</feature>
<evidence type="ECO:0000313" key="7">
    <source>
        <dbReference type="Proteomes" id="UP000034498"/>
    </source>
</evidence>
<evidence type="ECO:0000256" key="3">
    <source>
        <dbReference type="ARBA" id="ARBA00022989"/>
    </source>
</evidence>
<name>A0A0G0KG39_9BACT</name>
<proteinExistence type="predicted"/>
<dbReference type="STRING" id="1618336.US94_C0004G0016"/>
<dbReference type="GO" id="GO:0016020">
    <property type="term" value="C:membrane"/>
    <property type="evidence" value="ECO:0007669"/>
    <property type="project" value="UniProtKB-SubCell"/>
</dbReference>
<keyword evidence="4 5" id="KW-0472">Membrane</keyword>
<accession>A0A0G0KG39</accession>
<dbReference type="GO" id="GO:0046873">
    <property type="term" value="F:metal ion transmembrane transporter activity"/>
    <property type="evidence" value="ECO:0007669"/>
    <property type="project" value="InterPro"/>
</dbReference>
<evidence type="ECO:0000313" key="6">
    <source>
        <dbReference type="EMBL" id="KKQ74475.1"/>
    </source>
</evidence>
<feature type="transmembrane region" description="Helical" evidence="5">
    <location>
        <begin position="162"/>
        <end position="184"/>
    </location>
</feature>
<dbReference type="Proteomes" id="UP000034498">
    <property type="component" value="Unassembled WGS sequence"/>
</dbReference>
<reference evidence="6 7" key="1">
    <citation type="journal article" date="2015" name="Nature">
        <title>rRNA introns, odd ribosomes, and small enigmatic genomes across a large radiation of phyla.</title>
        <authorList>
            <person name="Brown C.T."/>
            <person name="Hug L.A."/>
            <person name="Thomas B.C."/>
            <person name="Sharon I."/>
            <person name="Castelle C.J."/>
            <person name="Singh A."/>
            <person name="Wilkins M.J."/>
            <person name="Williams K.H."/>
            <person name="Banfield J.F."/>
        </authorList>
    </citation>
    <scope>NUCLEOTIDE SEQUENCE [LARGE SCALE GENOMIC DNA]</scope>
</reference>
<evidence type="ECO:0000256" key="2">
    <source>
        <dbReference type="ARBA" id="ARBA00022692"/>
    </source>
</evidence>
<feature type="transmembrane region" description="Helical" evidence="5">
    <location>
        <begin position="220"/>
        <end position="238"/>
    </location>
</feature>
<comment type="caution">
    <text evidence="6">The sequence shown here is derived from an EMBL/GenBank/DDBJ whole genome shotgun (WGS) entry which is preliminary data.</text>
</comment>
<evidence type="ECO:0000256" key="1">
    <source>
        <dbReference type="ARBA" id="ARBA00004141"/>
    </source>
</evidence>
<dbReference type="EMBL" id="LBUX01000004">
    <property type="protein sequence ID" value="KKQ74475.1"/>
    <property type="molecule type" value="Genomic_DNA"/>
</dbReference>
<keyword evidence="3 5" id="KW-1133">Transmembrane helix</keyword>
<keyword evidence="2 5" id="KW-0812">Transmembrane</keyword>
<evidence type="ECO:0000256" key="4">
    <source>
        <dbReference type="ARBA" id="ARBA00023136"/>
    </source>
</evidence>
<sequence length="242" mass="25398">MNNVILYGTISVLPLIFGALIGAKLRVKEKVIGVVSAFGAGALIAALTFGLMEESFKLGGFDNSITGFLLGGIFFVIGELFIIRAGGRGHKRSYVVKSTTGYGIVLGAVLDGLPESIALGISLLLNPKIGFLVLLAIIFSNLPEALSSAYDLKRNNKSFKSIILTWVFVALAGLICVILGYTVFSNFSSSVTATFEAIAAGGILAMLATTMMPEAYKESGIDASLATVLGFLLIFILSKASI</sequence>
<dbReference type="AlphaFoldDB" id="A0A0G0KG39"/>
<gene>
    <name evidence="6" type="ORF">US94_C0004G0016</name>
</gene>
<feature type="transmembrane region" description="Helical" evidence="5">
    <location>
        <begin position="64"/>
        <end position="83"/>
    </location>
</feature>
<organism evidence="6 7">
    <name type="scientific">Berkelbacteria bacterium GW2011_GWB1_38_5</name>
    <dbReference type="NCBI Taxonomy" id="1618336"/>
    <lineage>
        <taxon>Bacteria</taxon>
        <taxon>Candidatus Berkelbacteria</taxon>
    </lineage>
</organism>